<dbReference type="EMBL" id="JAAAIM010000591">
    <property type="protein sequence ID" value="KAG0286236.1"/>
    <property type="molecule type" value="Genomic_DNA"/>
</dbReference>
<dbReference type="InterPro" id="IPR001646">
    <property type="entry name" value="5peptide_repeat"/>
</dbReference>
<name>A0ABQ7JW31_9FUNG</name>
<gene>
    <name evidence="3" type="primary">WDR38_2</name>
    <name evidence="3" type="ORF">BGZ96_009615</name>
</gene>
<dbReference type="Pfam" id="PF00805">
    <property type="entry name" value="Pentapeptide"/>
    <property type="match status" value="1"/>
</dbReference>
<proteinExistence type="predicted"/>
<dbReference type="SUPFAM" id="SSF52540">
    <property type="entry name" value="P-loop containing nucleoside triphosphate hydrolases"/>
    <property type="match status" value="1"/>
</dbReference>
<reference evidence="3 4" key="1">
    <citation type="journal article" date="2020" name="Fungal Divers.">
        <title>Resolving the Mortierellaceae phylogeny through synthesis of multi-gene phylogenetics and phylogenomics.</title>
        <authorList>
            <person name="Vandepol N."/>
            <person name="Liber J."/>
            <person name="Desiro A."/>
            <person name="Na H."/>
            <person name="Kennedy M."/>
            <person name="Barry K."/>
            <person name="Grigoriev I.V."/>
            <person name="Miller A.N."/>
            <person name="O'Donnell K."/>
            <person name="Stajich J.E."/>
            <person name="Bonito G."/>
        </authorList>
    </citation>
    <scope>NUCLEOTIDE SEQUENCE [LARGE SCALE GENOMIC DNA]</scope>
    <source>
        <strain evidence="3 4">AD045</strain>
    </source>
</reference>
<feature type="region of interest" description="Disordered" evidence="1">
    <location>
        <begin position="1"/>
        <end position="31"/>
    </location>
</feature>
<protein>
    <submittedName>
        <fullName evidence="3">WD repeat-containing protein 38</fullName>
    </submittedName>
</protein>
<evidence type="ECO:0000256" key="1">
    <source>
        <dbReference type="SAM" id="MobiDB-lite"/>
    </source>
</evidence>
<evidence type="ECO:0000313" key="4">
    <source>
        <dbReference type="Proteomes" id="UP001194696"/>
    </source>
</evidence>
<evidence type="ECO:0000313" key="3">
    <source>
        <dbReference type="EMBL" id="KAG0286236.1"/>
    </source>
</evidence>
<dbReference type="InterPro" id="IPR027417">
    <property type="entry name" value="P-loop_NTPase"/>
</dbReference>
<feature type="compositionally biased region" description="Polar residues" evidence="1">
    <location>
        <begin position="1"/>
        <end position="10"/>
    </location>
</feature>
<dbReference type="Proteomes" id="UP001194696">
    <property type="component" value="Unassembled WGS sequence"/>
</dbReference>
<dbReference type="InterPro" id="IPR007111">
    <property type="entry name" value="NACHT_NTPase"/>
</dbReference>
<feature type="domain" description="NACHT" evidence="2">
    <location>
        <begin position="106"/>
        <end position="265"/>
    </location>
</feature>
<evidence type="ECO:0000259" key="2">
    <source>
        <dbReference type="Pfam" id="PF05729"/>
    </source>
</evidence>
<sequence length="599" mass="68729">MTSVLPTQQHAIGDGNDSINNTQLTRGSHDDDGLEGVFERLEVGVTEQDTSPLEYLLHGIRLWRLEYAQLRIFIPPMAKANLQARDDALFPLIDKVQEFLVSEREVMLILGDSGAGKSTYNRHLEHKLWTEYYEGGPIPLYIHLSTIDNPAQDMIEKQLQILDIPDDHIQELKELRQFILICDGYDESQLTANLHKANCLNQLGEWRAKMIISCRSQFLDSDYLDRFVPETTNHHKAIRMDLFQEAVITPFSESQVKDYVEQYVPLEPRIWVTEDYMRMLTKIPNLMDLVRNPFLLTLALEVLPAITKQKEDFSTIRITRVHLYDIFVVHWLNVNKQRLESNTLSAEDRIVYDHLLDAGFIYMGIDYSTRLASAIFEKQDGNPLVQYIHVQDQNTWKAKFFGMDPEVRLLQESAPLTRSGNYFLFIHRSMQEYFFSRVIYSPVETDENEFDPQVETAAPASFLFDGSSPLFQRNLLKEHSIIQFLCDRVNLIPEFEKQLRAVIDQSKTDASVTIAATNAITILVKAGANFNGANLRNVKIPGADLSSGQFDSAQFQGADLTGVNLTQSWLRQANLSGALMEDQWTVVPTRPMENCWQWV</sequence>
<dbReference type="Pfam" id="PF05729">
    <property type="entry name" value="NACHT"/>
    <property type="match status" value="1"/>
</dbReference>
<feature type="compositionally biased region" description="Polar residues" evidence="1">
    <location>
        <begin position="17"/>
        <end position="26"/>
    </location>
</feature>
<keyword evidence="4" id="KW-1185">Reference proteome</keyword>
<comment type="caution">
    <text evidence="3">The sequence shown here is derived from an EMBL/GenBank/DDBJ whole genome shotgun (WGS) entry which is preliminary data.</text>
</comment>
<dbReference type="SUPFAM" id="SSF141571">
    <property type="entry name" value="Pentapeptide repeat-like"/>
    <property type="match status" value="1"/>
</dbReference>
<dbReference type="Gene3D" id="2.160.20.80">
    <property type="entry name" value="E3 ubiquitin-protein ligase SopA"/>
    <property type="match status" value="1"/>
</dbReference>
<dbReference type="Gene3D" id="3.40.50.300">
    <property type="entry name" value="P-loop containing nucleotide triphosphate hydrolases"/>
    <property type="match status" value="1"/>
</dbReference>
<organism evidence="3 4">
    <name type="scientific">Linnemannia gamsii</name>
    <dbReference type="NCBI Taxonomy" id="64522"/>
    <lineage>
        <taxon>Eukaryota</taxon>
        <taxon>Fungi</taxon>
        <taxon>Fungi incertae sedis</taxon>
        <taxon>Mucoromycota</taxon>
        <taxon>Mortierellomycotina</taxon>
        <taxon>Mortierellomycetes</taxon>
        <taxon>Mortierellales</taxon>
        <taxon>Mortierellaceae</taxon>
        <taxon>Linnemannia</taxon>
    </lineage>
</organism>
<accession>A0ABQ7JW31</accession>